<organism evidence="1">
    <name type="scientific">Spironucleus barkhanus</name>
    <dbReference type="NCBI Taxonomy" id="103874"/>
    <lineage>
        <taxon>Eukaryota</taxon>
        <taxon>Metamonada</taxon>
        <taxon>Diplomonadida</taxon>
        <taxon>Hexamitidae</taxon>
        <taxon>Hexamitinae</taxon>
        <taxon>Spironucleus</taxon>
    </lineage>
</organism>
<proteinExistence type="predicted"/>
<dbReference type="EMBL" id="DQ812528">
    <property type="protein sequence ID" value="ABI15614.1"/>
    <property type="molecule type" value="Genomic_DNA"/>
</dbReference>
<sequence length="297" mass="35391">MTIQYPKFPLRIIMGCGSQHEAASDAQKTEPQAEQAPKVTHLEYVADEDGKSRYSNSSVDFSCQYRPEEFAVAFLEIVDYKPETRITFQKFRQLMLQQYSFLFPKDIDSMFRFLYYNKIQDYKQAFPDSKFDEISLSCLQFIKIGYIFYRFHDVLRDPRRALFYFLDDGFNLHVDYKNLKKLLRLHYNIDAKNAITLFKVISAKHGFINLKKFNALLEYFDKACLTDDLAFLFQEERDEAHMPLDFDKELDKEVEVFSDISTRKQELAKQAEDGIRKQKLKEEERRKRKQIENQLMI</sequence>
<evidence type="ECO:0000313" key="1">
    <source>
        <dbReference type="EMBL" id="ABI15614.1"/>
    </source>
</evidence>
<protein>
    <submittedName>
        <fullName evidence="1">Uncharacterized protein</fullName>
    </submittedName>
</protein>
<reference evidence="1" key="1">
    <citation type="journal article" date="2007" name="BMC Genomics">
        <title>A genomic survey of the fish parasite Spironucleus salmonicida indicates genomic plasticity among diplomonads and significant lateral gene transfer in eukaryote genome evolution.</title>
        <authorList>
            <person name="Andersson J.O."/>
            <person name="Sjogren A.M."/>
            <person name="Horner D.S."/>
            <person name="Murphy C.A."/>
            <person name="Dyal P.L."/>
            <person name="Svard S.G."/>
            <person name="Logsdon J.M.Jr."/>
            <person name="Ragan M.A."/>
            <person name="Hirt R.P."/>
            <person name="Roger A.J."/>
        </authorList>
    </citation>
    <scope>NUCLEOTIDE SEQUENCE</scope>
    <source>
        <strain evidence="1">ATCC 50380</strain>
    </source>
</reference>
<name>A1Y029_SPIBA</name>
<accession>A1Y029</accession>
<dbReference type="AlphaFoldDB" id="A1Y029"/>